<dbReference type="AlphaFoldDB" id="A0A4R6UD96"/>
<keyword evidence="3" id="KW-1133">Transmembrane helix</keyword>
<evidence type="ECO:0000259" key="4">
    <source>
        <dbReference type="Pfam" id="PF00892"/>
    </source>
</evidence>
<comment type="caution">
    <text evidence="5">The sequence shown here is derived from an EMBL/GenBank/DDBJ whole genome shotgun (WGS) entry which is preliminary data.</text>
</comment>
<organism evidence="5 6">
    <name type="scientific">Aureibacillus halotolerans</name>
    <dbReference type="NCBI Taxonomy" id="1508390"/>
    <lineage>
        <taxon>Bacteria</taxon>
        <taxon>Bacillati</taxon>
        <taxon>Bacillota</taxon>
        <taxon>Bacilli</taxon>
        <taxon>Bacillales</taxon>
        <taxon>Bacillaceae</taxon>
        <taxon>Aureibacillus</taxon>
    </lineage>
</organism>
<feature type="transmembrane region" description="Helical" evidence="3">
    <location>
        <begin position="182"/>
        <end position="201"/>
    </location>
</feature>
<dbReference type="EMBL" id="SNYJ01000001">
    <property type="protein sequence ID" value="TDQ42755.1"/>
    <property type="molecule type" value="Genomic_DNA"/>
</dbReference>
<feature type="transmembrane region" description="Helical" evidence="3">
    <location>
        <begin position="243"/>
        <end position="263"/>
    </location>
</feature>
<feature type="transmembrane region" description="Helical" evidence="3">
    <location>
        <begin position="34"/>
        <end position="55"/>
    </location>
</feature>
<keyword evidence="6" id="KW-1185">Reference proteome</keyword>
<feature type="transmembrane region" description="Helical" evidence="3">
    <location>
        <begin position="92"/>
        <end position="111"/>
    </location>
</feature>
<feature type="transmembrane region" description="Helical" evidence="3">
    <location>
        <begin position="269"/>
        <end position="288"/>
    </location>
</feature>
<feature type="domain" description="EamA" evidence="4">
    <location>
        <begin position="5"/>
        <end position="137"/>
    </location>
</feature>
<comment type="subcellular location">
    <subcellularLocation>
        <location evidence="1">Endomembrane system</location>
        <topology evidence="1">Multi-pass membrane protein</topology>
    </subcellularLocation>
</comment>
<accession>A0A4R6UD96</accession>
<dbReference type="InterPro" id="IPR000620">
    <property type="entry name" value="EamA_dom"/>
</dbReference>
<dbReference type="PANTHER" id="PTHR22911:SF137">
    <property type="entry name" value="SOLUTE CARRIER FAMILY 35 MEMBER G2-RELATED"/>
    <property type="match status" value="1"/>
</dbReference>
<comment type="similarity">
    <text evidence="2">Belongs to the EamA transporter family.</text>
</comment>
<feature type="transmembrane region" description="Helical" evidence="3">
    <location>
        <begin position="123"/>
        <end position="142"/>
    </location>
</feature>
<name>A0A4R6UD96_9BACI</name>
<dbReference type="OrthoDB" id="3180815at2"/>
<feature type="transmembrane region" description="Helical" evidence="3">
    <location>
        <begin position="148"/>
        <end position="170"/>
    </location>
</feature>
<evidence type="ECO:0000256" key="3">
    <source>
        <dbReference type="SAM" id="Phobius"/>
    </source>
</evidence>
<protein>
    <submittedName>
        <fullName evidence="5">Threonine/homoserine efflux transporter RhtA</fullName>
    </submittedName>
</protein>
<dbReference type="RefSeq" id="WP_133578590.1">
    <property type="nucleotide sequence ID" value="NZ_SNYJ01000001.1"/>
</dbReference>
<dbReference type="Pfam" id="PF00892">
    <property type="entry name" value="EamA"/>
    <property type="match status" value="2"/>
</dbReference>
<proteinExistence type="inferred from homology"/>
<reference evidence="5 6" key="1">
    <citation type="submission" date="2019-03" db="EMBL/GenBank/DDBJ databases">
        <title>Genomic Encyclopedia of Type Strains, Phase IV (KMG-IV): sequencing the most valuable type-strain genomes for metagenomic binning, comparative biology and taxonomic classification.</title>
        <authorList>
            <person name="Goeker M."/>
        </authorList>
    </citation>
    <scope>NUCLEOTIDE SEQUENCE [LARGE SCALE GENOMIC DNA]</scope>
    <source>
        <strain evidence="5 6">DSM 28697</strain>
    </source>
</reference>
<feature type="transmembrane region" description="Helical" evidence="3">
    <location>
        <begin position="213"/>
        <end position="236"/>
    </location>
</feature>
<keyword evidence="3" id="KW-0812">Transmembrane</keyword>
<dbReference type="SUPFAM" id="SSF103481">
    <property type="entry name" value="Multidrug resistance efflux transporter EmrE"/>
    <property type="match status" value="2"/>
</dbReference>
<keyword evidence="3" id="KW-0472">Membrane</keyword>
<evidence type="ECO:0000256" key="2">
    <source>
        <dbReference type="ARBA" id="ARBA00007362"/>
    </source>
</evidence>
<dbReference type="Proteomes" id="UP000295632">
    <property type="component" value="Unassembled WGS sequence"/>
</dbReference>
<evidence type="ECO:0000256" key="1">
    <source>
        <dbReference type="ARBA" id="ARBA00004127"/>
    </source>
</evidence>
<evidence type="ECO:0000313" key="5">
    <source>
        <dbReference type="EMBL" id="TDQ42755.1"/>
    </source>
</evidence>
<sequence length="299" mass="32322">MARWKAVLIVLIGAGGFGFTPVFVKSAFIEGYNLAQVVGAQMMLAFVILWIIAAIRQVKRQQVTRKQVVKLMVAGSLNGSTGIFYYGAMAYLPSSVAIIMLFQFVWIGVLYEWILDKRKPTPITLVSVVLTLIGVSFAANLTMDRFEALSTIGLLLGLAAAFSYAGFIYVSGRVVSHVDPFLRSPIMISGAAVLVLCVFPPTFLWTDAATSSLWLFALGAAIFGAVLPPLFMAIGVPHISSGVATVLGSAELPVAILMAAIVLHEPMLPFQWVGIALIMLAICLKDAIDLWSRKRAQLR</sequence>
<dbReference type="GO" id="GO:0016020">
    <property type="term" value="C:membrane"/>
    <property type="evidence" value="ECO:0007669"/>
    <property type="project" value="InterPro"/>
</dbReference>
<feature type="transmembrane region" description="Helical" evidence="3">
    <location>
        <begin position="67"/>
        <end position="86"/>
    </location>
</feature>
<dbReference type="PANTHER" id="PTHR22911">
    <property type="entry name" value="ACYL-MALONYL CONDENSING ENZYME-RELATED"/>
    <property type="match status" value="1"/>
</dbReference>
<evidence type="ECO:0000313" key="6">
    <source>
        <dbReference type="Proteomes" id="UP000295632"/>
    </source>
</evidence>
<feature type="domain" description="EamA" evidence="4">
    <location>
        <begin position="152"/>
        <end position="284"/>
    </location>
</feature>
<gene>
    <name evidence="5" type="ORF">EV213_101184</name>
</gene>
<dbReference type="InterPro" id="IPR037185">
    <property type="entry name" value="EmrE-like"/>
</dbReference>